<dbReference type="InterPro" id="IPR000073">
    <property type="entry name" value="AB_hydrolase_1"/>
</dbReference>
<organism evidence="2 3">
    <name type="scientific">Mycena venus</name>
    <dbReference type="NCBI Taxonomy" id="2733690"/>
    <lineage>
        <taxon>Eukaryota</taxon>
        <taxon>Fungi</taxon>
        <taxon>Dikarya</taxon>
        <taxon>Basidiomycota</taxon>
        <taxon>Agaricomycotina</taxon>
        <taxon>Agaricomycetes</taxon>
        <taxon>Agaricomycetidae</taxon>
        <taxon>Agaricales</taxon>
        <taxon>Marasmiineae</taxon>
        <taxon>Mycenaceae</taxon>
        <taxon>Mycena</taxon>
    </lineage>
</organism>
<dbReference type="GO" id="GO:0016787">
    <property type="term" value="F:hydrolase activity"/>
    <property type="evidence" value="ECO:0007669"/>
    <property type="project" value="UniProtKB-KW"/>
</dbReference>
<gene>
    <name evidence="2" type="ORF">MVEN_02178200</name>
</gene>
<sequence>MALETTPFVFTCPQNAQSAPGTFLKMTANRYSTPESRADTRGLTLVFGHGAGAHKEQWNATIEEIFSLQPTREPYRRVHDAWSLDCMNTGDAALLNREELFSNRPGGISALEWGEAIASFLRSPELKGKRAVLLAHSYGALAMRTALHQVVPCTAIILVEPFMMPVDVYYLHLEKVIKQYALTTASRREKWNSREEAHTWFKECHPYDVFEPRVFKAWMIHGLVETVEGGVTLKCDRLQEAGFCHGVDKMIFAANDQIARVCRKIPVHIIWGIRVDPLAPQAVRDSLSWISNSIRVPGGHPENPAGVAVEICRVLDTMSLFPETQLIS</sequence>
<evidence type="ECO:0000313" key="3">
    <source>
        <dbReference type="Proteomes" id="UP000620124"/>
    </source>
</evidence>
<dbReference type="OrthoDB" id="94039at2759"/>
<evidence type="ECO:0000313" key="2">
    <source>
        <dbReference type="EMBL" id="KAF7336299.1"/>
    </source>
</evidence>
<accession>A0A8H6X8T1</accession>
<reference evidence="2" key="1">
    <citation type="submission" date="2020-05" db="EMBL/GenBank/DDBJ databases">
        <title>Mycena genomes resolve the evolution of fungal bioluminescence.</title>
        <authorList>
            <person name="Tsai I.J."/>
        </authorList>
    </citation>
    <scope>NUCLEOTIDE SEQUENCE</scope>
    <source>
        <strain evidence="2">CCC161011</strain>
    </source>
</reference>
<dbReference type="AlphaFoldDB" id="A0A8H6X8T1"/>
<dbReference type="SUPFAM" id="SSF53474">
    <property type="entry name" value="alpha/beta-Hydrolases"/>
    <property type="match status" value="1"/>
</dbReference>
<dbReference type="EMBL" id="JACAZI010000023">
    <property type="protein sequence ID" value="KAF7336299.1"/>
    <property type="molecule type" value="Genomic_DNA"/>
</dbReference>
<keyword evidence="3" id="KW-1185">Reference proteome</keyword>
<dbReference type="Pfam" id="PF12697">
    <property type="entry name" value="Abhydrolase_6"/>
    <property type="match status" value="1"/>
</dbReference>
<dbReference type="InterPro" id="IPR029058">
    <property type="entry name" value="AB_hydrolase_fold"/>
</dbReference>
<comment type="caution">
    <text evidence="2">The sequence shown here is derived from an EMBL/GenBank/DDBJ whole genome shotgun (WGS) entry which is preliminary data.</text>
</comment>
<protein>
    <submittedName>
        <fullName evidence="2">CN hydrolase domain-containing protein</fullName>
    </submittedName>
</protein>
<dbReference type="Proteomes" id="UP000620124">
    <property type="component" value="Unassembled WGS sequence"/>
</dbReference>
<dbReference type="Gene3D" id="3.40.50.1820">
    <property type="entry name" value="alpha/beta hydrolase"/>
    <property type="match status" value="1"/>
</dbReference>
<name>A0A8H6X8T1_9AGAR</name>
<evidence type="ECO:0000259" key="1">
    <source>
        <dbReference type="Pfam" id="PF12697"/>
    </source>
</evidence>
<keyword evidence="2" id="KW-0378">Hydrolase</keyword>
<feature type="domain" description="AB hydrolase-1" evidence="1">
    <location>
        <begin position="45"/>
        <end position="308"/>
    </location>
</feature>
<proteinExistence type="predicted"/>